<protein>
    <recommendedName>
        <fullName evidence="2">Transposase zinc-ribbon domain-containing protein</fullName>
    </recommendedName>
</protein>
<gene>
    <name evidence="1" type="ORF">S12H4_34356</name>
</gene>
<accession>X1UD53</accession>
<dbReference type="AlphaFoldDB" id="X1UD53"/>
<reference evidence="1" key="1">
    <citation type="journal article" date="2014" name="Front. Microbiol.">
        <title>High frequency of phylogenetically diverse reductive dehalogenase-homologous genes in deep subseafloor sedimentary metagenomes.</title>
        <authorList>
            <person name="Kawai M."/>
            <person name="Futagami T."/>
            <person name="Toyoda A."/>
            <person name="Takaki Y."/>
            <person name="Nishi S."/>
            <person name="Hori S."/>
            <person name="Arai W."/>
            <person name="Tsubouchi T."/>
            <person name="Morono Y."/>
            <person name="Uchiyama I."/>
            <person name="Ito T."/>
            <person name="Fujiyama A."/>
            <person name="Inagaki F."/>
            <person name="Takami H."/>
        </authorList>
    </citation>
    <scope>NUCLEOTIDE SEQUENCE</scope>
    <source>
        <strain evidence="1">Expedition CK06-06</strain>
    </source>
</reference>
<evidence type="ECO:0008006" key="2">
    <source>
        <dbReference type="Google" id="ProtNLM"/>
    </source>
</evidence>
<name>X1UD53_9ZZZZ</name>
<proteinExistence type="predicted"/>
<organism evidence="1">
    <name type="scientific">marine sediment metagenome</name>
    <dbReference type="NCBI Taxonomy" id="412755"/>
    <lineage>
        <taxon>unclassified sequences</taxon>
        <taxon>metagenomes</taxon>
        <taxon>ecological metagenomes</taxon>
    </lineage>
</organism>
<comment type="caution">
    <text evidence="1">The sequence shown here is derived from an EMBL/GenBank/DDBJ whole genome shotgun (WGS) entry which is preliminary data.</text>
</comment>
<evidence type="ECO:0000313" key="1">
    <source>
        <dbReference type="EMBL" id="GAI90294.1"/>
    </source>
</evidence>
<dbReference type="EMBL" id="BARW01020322">
    <property type="protein sequence ID" value="GAI90294.1"/>
    <property type="molecule type" value="Genomic_DNA"/>
</dbReference>
<sequence length="78" mass="8564">MGVFSNFREVIKELKHNKPGQSTIKLCPKCASPNISISSGLDAYPRLYGITPGQFVCSDCGYKGPIVLEQTKEENETV</sequence>